<keyword evidence="2" id="KW-0732">Signal</keyword>
<dbReference type="KEGG" id="sus:Acid_1244"/>
<dbReference type="PROSITE" id="PS51318">
    <property type="entry name" value="TAT"/>
    <property type="match status" value="1"/>
</dbReference>
<organism evidence="3">
    <name type="scientific">Solibacter usitatus (strain Ellin6076)</name>
    <dbReference type="NCBI Taxonomy" id="234267"/>
    <lineage>
        <taxon>Bacteria</taxon>
        <taxon>Pseudomonadati</taxon>
        <taxon>Acidobacteriota</taxon>
        <taxon>Terriglobia</taxon>
        <taxon>Bryobacterales</taxon>
        <taxon>Solibacteraceae</taxon>
        <taxon>Candidatus Solibacter</taxon>
    </lineage>
</organism>
<dbReference type="EMBL" id="CP000473">
    <property type="protein sequence ID" value="ABJ82238.1"/>
    <property type="molecule type" value="Genomic_DNA"/>
</dbReference>
<dbReference type="HOGENOM" id="CLU_044709_0_0_0"/>
<gene>
    <name evidence="3" type="ordered locus">Acid_1244</name>
</gene>
<dbReference type="Pfam" id="PF07586">
    <property type="entry name" value="HXXSHH"/>
    <property type="match status" value="1"/>
</dbReference>
<dbReference type="InterPro" id="IPR006311">
    <property type="entry name" value="TAT_signal"/>
</dbReference>
<feature type="signal peptide" evidence="2">
    <location>
        <begin position="1"/>
        <end position="30"/>
    </location>
</feature>
<dbReference type="eggNOG" id="COG2960">
    <property type="taxonomic scope" value="Bacteria"/>
</dbReference>
<dbReference type="AlphaFoldDB" id="Q029N8"/>
<proteinExistence type="predicted"/>
<evidence type="ECO:0000256" key="2">
    <source>
        <dbReference type="SAM" id="SignalP"/>
    </source>
</evidence>
<evidence type="ECO:0008006" key="4">
    <source>
        <dbReference type="Google" id="ProtNLM"/>
    </source>
</evidence>
<feature type="coiled-coil region" evidence="1">
    <location>
        <begin position="201"/>
        <end position="250"/>
    </location>
</feature>
<accession>Q029N8</accession>
<evidence type="ECO:0000313" key="3">
    <source>
        <dbReference type="EMBL" id="ABJ82238.1"/>
    </source>
</evidence>
<dbReference type="OrthoDB" id="9146593at2"/>
<dbReference type="InterPro" id="IPR011447">
    <property type="entry name" value="DUF1552"/>
</dbReference>
<evidence type="ECO:0000256" key="1">
    <source>
        <dbReference type="SAM" id="Coils"/>
    </source>
</evidence>
<keyword evidence="1" id="KW-0175">Coiled coil</keyword>
<dbReference type="InParanoid" id="Q029N8"/>
<name>Q029N8_SOLUE</name>
<reference evidence="3" key="1">
    <citation type="submission" date="2006-10" db="EMBL/GenBank/DDBJ databases">
        <title>Complete sequence of Solibacter usitatus Ellin6076.</title>
        <authorList>
            <consortium name="US DOE Joint Genome Institute"/>
            <person name="Copeland A."/>
            <person name="Lucas S."/>
            <person name="Lapidus A."/>
            <person name="Barry K."/>
            <person name="Detter J.C."/>
            <person name="Glavina del Rio T."/>
            <person name="Hammon N."/>
            <person name="Israni S."/>
            <person name="Dalin E."/>
            <person name="Tice H."/>
            <person name="Pitluck S."/>
            <person name="Thompson L.S."/>
            <person name="Brettin T."/>
            <person name="Bruce D."/>
            <person name="Han C."/>
            <person name="Tapia R."/>
            <person name="Gilna P."/>
            <person name="Schmutz J."/>
            <person name="Larimer F."/>
            <person name="Land M."/>
            <person name="Hauser L."/>
            <person name="Kyrpides N."/>
            <person name="Mikhailova N."/>
            <person name="Janssen P.H."/>
            <person name="Kuske C.R."/>
            <person name="Richardson P."/>
        </authorList>
    </citation>
    <scope>NUCLEOTIDE SEQUENCE</scope>
    <source>
        <strain evidence="3">Ellin6076</strain>
    </source>
</reference>
<dbReference type="STRING" id="234267.Acid_1244"/>
<feature type="chain" id="PRO_5004163799" description="DUF1552 domain-containing protein" evidence="2">
    <location>
        <begin position="31"/>
        <end position="438"/>
    </location>
</feature>
<sequence precursor="true">MPKSISRRRVLAGAGVTMALPWLESLPLLAAPAPDAAPAFPKRFAAIFMGNGVNEDHWGSEGSGAEMTLSKTLAPLEPLKQKVNVIHGLFNKPATGQGIHPAQTGSLLSGAKIQKGAIIRAGITVDQMLANRIGQDTAQQSIVLACEQPMTGYHETNFSMAYSSHISWQTPDSPVPNEVYPSLAWDNLFENRGSLRNMSILDRVMEDADSLEREISSTDKAKLDEYLTSVREVEKRVDGMRKNKDKAEDLAKQRNKPVFSMDRPANGLPEDFREHTRLMCDIIAIAFQTDKTRVATLLLARDLSALYYPFLEVRDGHHAASHNNNSEGYERISRFHLSQMAYLAQKLDTMPEGDGTVLDNSCLMFLSNMWIGRKHDNSRLPLVLAGGLGGTLKTGRTLDYTQTGDENRKICSLYLSLMDRMGVKLDQFGDANTRLETL</sequence>
<protein>
    <recommendedName>
        <fullName evidence="4">DUF1552 domain-containing protein</fullName>
    </recommendedName>
</protein>